<gene>
    <name evidence="2" type="ORF">UFOPK1824_00738</name>
    <name evidence="3" type="ORF">UFOPK2772_01245</name>
    <name evidence="4" type="ORF">UFOPK2850_01148</name>
    <name evidence="5" type="ORF">UFOPK3027_00194</name>
    <name evidence="6" type="ORF">UFOPK3256_01049</name>
    <name evidence="7" type="ORF">UFOPK3827_01156</name>
    <name evidence="8" type="ORF">UFOPK3982_01285</name>
    <name evidence="9" type="ORF">UFOPK4120_01113</name>
    <name evidence="10" type="ORF">UFOPK4404_01104</name>
</gene>
<dbReference type="EMBL" id="CAFBPO010000013">
    <property type="protein sequence ID" value="CAB5025215.1"/>
    <property type="molecule type" value="Genomic_DNA"/>
</dbReference>
<name>A0A6J6TCC5_9ZZZZ</name>
<sequence>MIQIRLPRLATFILGLFFGLALIAPLPFVVLTPGSAQDVLTKVITPSKKPSVTPTFYSSDGKIYLLSILITNPSAYVTGFELIYSWMRSDYSVMPRSLFYKDGRSAEAEKKIAKTEMVDSQLSAKFAALNYLENNYPQLGTSKITPSDIEISLAKTGGPSGGLAFALGIVELLTPENILKGRIVATTGTIDEKGGVGSIGGIAEKILAAKKAGATIFIVPERNCKDLAPSVAKIPDGIKIVAVSSLEEAISALNSNRPRSCANLGA</sequence>
<evidence type="ECO:0000313" key="8">
    <source>
        <dbReference type="EMBL" id="CAB4992907.1"/>
    </source>
</evidence>
<evidence type="ECO:0000313" key="4">
    <source>
        <dbReference type="EMBL" id="CAB4761243.1"/>
    </source>
</evidence>
<evidence type="ECO:0000313" key="9">
    <source>
        <dbReference type="EMBL" id="CAB5025215.1"/>
    </source>
</evidence>
<dbReference type="InterPro" id="IPR014721">
    <property type="entry name" value="Ribsml_uS5_D2-typ_fold_subgr"/>
</dbReference>
<dbReference type="GO" id="GO:0004176">
    <property type="term" value="F:ATP-dependent peptidase activity"/>
    <property type="evidence" value="ECO:0007669"/>
    <property type="project" value="InterPro"/>
</dbReference>
<dbReference type="EMBL" id="CAFBQY010000012">
    <property type="protein sequence ID" value="CAB5074808.1"/>
    <property type="molecule type" value="Genomic_DNA"/>
</dbReference>
<dbReference type="InterPro" id="IPR008269">
    <property type="entry name" value="Lon_proteolytic"/>
</dbReference>
<evidence type="ECO:0000313" key="2">
    <source>
        <dbReference type="EMBL" id="CAB4601434.1"/>
    </source>
</evidence>
<dbReference type="Pfam" id="PF05362">
    <property type="entry name" value="Lon_C"/>
    <property type="match status" value="1"/>
</dbReference>
<proteinExistence type="predicted"/>
<dbReference type="EMBL" id="CAEZUM010000042">
    <property type="protein sequence ID" value="CAB4601434.1"/>
    <property type="molecule type" value="Genomic_DNA"/>
</dbReference>
<evidence type="ECO:0000313" key="7">
    <source>
        <dbReference type="EMBL" id="CAB4959860.1"/>
    </source>
</evidence>
<protein>
    <submittedName>
        <fullName evidence="3">Unannotated protein</fullName>
    </submittedName>
</protein>
<dbReference type="EMBL" id="CAEZZH010000015">
    <property type="protein sequence ID" value="CAB4761243.1"/>
    <property type="molecule type" value="Genomic_DNA"/>
</dbReference>
<dbReference type="EMBL" id="CAFBNM010000012">
    <property type="protein sequence ID" value="CAB4959860.1"/>
    <property type="molecule type" value="Genomic_DNA"/>
</dbReference>
<dbReference type="PRINTS" id="PR00830">
    <property type="entry name" value="ENDOLAPTASE"/>
</dbReference>
<reference evidence="3" key="1">
    <citation type="submission" date="2020-05" db="EMBL/GenBank/DDBJ databases">
        <authorList>
            <person name="Chiriac C."/>
            <person name="Salcher M."/>
            <person name="Ghai R."/>
            <person name="Kavagutti S V."/>
        </authorList>
    </citation>
    <scope>NUCLEOTIDE SEQUENCE</scope>
</reference>
<evidence type="ECO:0000313" key="3">
    <source>
        <dbReference type="EMBL" id="CAB4744826.1"/>
    </source>
</evidence>
<dbReference type="EMBL" id="CAFAAN010000002">
    <property type="protein sequence ID" value="CAB4794629.1"/>
    <property type="molecule type" value="Genomic_DNA"/>
</dbReference>
<evidence type="ECO:0000313" key="6">
    <source>
        <dbReference type="EMBL" id="CAB4843375.1"/>
    </source>
</evidence>
<dbReference type="GO" id="GO:0030163">
    <property type="term" value="P:protein catabolic process"/>
    <property type="evidence" value="ECO:0007669"/>
    <property type="project" value="InterPro"/>
</dbReference>
<dbReference type="SUPFAM" id="SSF54211">
    <property type="entry name" value="Ribosomal protein S5 domain 2-like"/>
    <property type="match status" value="1"/>
</dbReference>
<dbReference type="EMBL" id="CAFBOO010000013">
    <property type="protein sequence ID" value="CAB4992907.1"/>
    <property type="molecule type" value="Genomic_DNA"/>
</dbReference>
<dbReference type="Gene3D" id="3.30.230.10">
    <property type="match status" value="1"/>
</dbReference>
<dbReference type="PANTHER" id="PTHR10046">
    <property type="entry name" value="ATP DEPENDENT LON PROTEASE FAMILY MEMBER"/>
    <property type="match status" value="1"/>
</dbReference>
<dbReference type="EMBL" id="CAFAZW010000016">
    <property type="protein sequence ID" value="CAB4843375.1"/>
    <property type="molecule type" value="Genomic_DNA"/>
</dbReference>
<evidence type="ECO:0000313" key="5">
    <source>
        <dbReference type="EMBL" id="CAB4794629.1"/>
    </source>
</evidence>
<dbReference type="PROSITE" id="PS51786">
    <property type="entry name" value="LON_PROTEOLYTIC"/>
    <property type="match status" value="1"/>
</dbReference>
<evidence type="ECO:0000259" key="1">
    <source>
        <dbReference type="PROSITE" id="PS51786"/>
    </source>
</evidence>
<dbReference type="InterPro" id="IPR020568">
    <property type="entry name" value="Ribosomal_Su5_D2-typ_SF"/>
</dbReference>
<dbReference type="InterPro" id="IPR027065">
    <property type="entry name" value="Lon_Prtase"/>
</dbReference>
<accession>A0A6J6TCC5</accession>
<organism evidence="3">
    <name type="scientific">freshwater metagenome</name>
    <dbReference type="NCBI Taxonomy" id="449393"/>
    <lineage>
        <taxon>unclassified sequences</taxon>
        <taxon>metagenomes</taxon>
        <taxon>ecological metagenomes</taxon>
    </lineage>
</organism>
<dbReference type="GO" id="GO:0004252">
    <property type="term" value="F:serine-type endopeptidase activity"/>
    <property type="evidence" value="ECO:0007669"/>
    <property type="project" value="InterPro"/>
</dbReference>
<dbReference type="EMBL" id="CAEZYT010000112">
    <property type="protein sequence ID" value="CAB4744826.1"/>
    <property type="molecule type" value="Genomic_DNA"/>
</dbReference>
<evidence type="ECO:0000313" key="10">
    <source>
        <dbReference type="EMBL" id="CAB5074808.1"/>
    </source>
</evidence>
<feature type="domain" description="Lon proteolytic" evidence="1">
    <location>
        <begin position="157"/>
        <end position="256"/>
    </location>
</feature>
<dbReference type="GO" id="GO:0006508">
    <property type="term" value="P:proteolysis"/>
    <property type="evidence" value="ECO:0007669"/>
    <property type="project" value="InterPro"/>
</dbReference>
<dbReference type="GO" id="GO:0005524">
    <property type="term" value="F:ATP binding"/>
    <property type="evidence" value="ECO:0007669"/>
    <property type="project" value="InterPro"/>
</dbReference>
<dbReference type="AlphaFoldDB" id="A0A6J6TCC5"/>